<proteinExistence type="predicted"/>
<reference evidence="2" key="2">
    <citation type="submission" date="2018-10" db="UniProtKB">
        <authorList>
            <consortium name="EnsemblPlants"/>
        </authorList>
    </citation>
    <scope>IDENTIFICATION</scope>
</reference>
<dbReference type="OrthoDB" id="695245at2759"/>
<dbReference type="Gramene" id="TraesRN4A0100990600.1">
    <property type="protein sequence ID" value="TraesRN4A0100990600.1"/>
    <property type="gene ID" value="TraesRN4A0100990600"/>
</dbReference>
<reference evidence="2" key="1">
    <citation type="submission" date="2018-08" db="EMBL/GenBank/DDBJ databases">
        <authorList>
            <person name="Rossello M."/>
        </authorList>
    </citation>
    <scope>NUCLEOTIDE SEQUENCE [LARGE SCALE GENOMIC DNA]</scope>
    <source>
        <strain evidence="2">cv. Chinese Spring</strain>
    </source>
</reference>
<feature type="region of interest" description="Disordered" evidence="1">
    <location>
        <begin position="195"/>
        <end position="264"/>
    </location>
</feature>
<accession>A0A3B6I0C7</accession>
<evidence type="ECO:0000313" key="2">
    <source>
        <dbReference type="EnsemblPlants" id="TraesCS4A02G393000.1"/>
    </source>
</evidence>
<evidence type="ECO:0000313" key="3">
    <source>
        <dbReference type="Proteomes" id="UP000019116"/>
    </source>
</evidence>
<sequence>MCALQAKGQGFLYIPDSCTAKQLKERSTSIVITVIEGTASVKELEEAFSDYIGTKWHCTARIIGLDTYVMRFPNQRDVKKACYNDRMILRSCGVVVKIVPWSANIGAKGTMEMAWVKVANIPLERRNERNVAYVSSLVGVPLEIDMATLHKPEFVRVRLGCRNVDELPGVAEAVLGTHFFDFFYEIEKVLVRDPEREKRDVQTEADVNKSPFVRTSTWGKHDPKSGHKGNDAGCSKNGDDGIGDPVEEKEEESAESEESEDNTLLIETMAVEAYNKENARASQAMLGVVDTKHNADEIQVVEMEGEDLSKLEKSEYLVQYPASPSEDLGEVIYPSPFI</sequence>
<protein>
    <submittedName>
        <fullName evidence="2">Uncharacterized protein</fullName>
    </submittedName>
</protein>
<dbReference type="Gramene" id="TraesROB_scaffold_016567_01G000100.1">
    <property type="protein sequence ID" value="TraesROB_scaffold_016567_01G000100.1"/>
    <property type="gene ID" value="TraesROB_scaffold_016567_01G000100"/>
</dbReference>
<dbReference type="Gramene" id="TraesCS4A02G393000.1">
    <property type="protein sequence ID" value="TraesCS4A02G393000.1"/>
    <property type="gene ID" value="TraesCS4A02G393000"/>
</dbReference>
<feature type="compositionally biased region" description="Basic and acidic residues" evidence="1">
    <location>
        <begin position="219"/>
        <end position="230"/>
    </location>
</feature>
<dbReference type="PANTHER" id="PTHR33170">
    <property type="entry name" value="DUF4283 DOMAIN-CONTAINING PROTEIN-RELATED"/>
    <property type="match status" value="1"/>
</dbReference>
<keyword evidence="3" id="KW-1185">Reference proteome</keyword>
<name>A0A3B6I0C7_WHEAT</name>
<dbReference type="AlphaFoldDB" id="A0A3B6I0C7"/>
<dbReference type="Proteomes" id="UP000019116">
    <property type="component" value="Chromosome 4A"/>
</dbReference>
<dbReference type="Gramene" id="TraesCAD_scaffold_005098_01G000200.1">
    <property type="protein sequence ID" value="TraesCAD_scaffold_005098_01G000200.1"/>
    <property type="gene ID" value="TraesCAD_scaffold_005098_01G000200"/>
</dbReference>
<dbReference type="Gramene" id="TraesCS4A03G0979700.1">
    <property type="protein sequence ID" value="TraesCS4A03G0979700.1.CDS"/>
    <property type="gene ID" value="TraesCS4A03G0979700"/>
</dbReference>
<evidence type="ECO:0000256" key="1">
    <source>
        <dbReference type="SAM" id="MobiDB-lite"/>
    </source>
</evidence>
<dbReference type="Gramene" id="TraesCLE_scaffold_007524_01G000200.1">
    <property type="protein sequence ID" value="TraesCLE_scaffold_007524_01G000200.1"/>
    <property type="gene ID" value="TraesCLE_scaffold_007524_01G000200"/>
</dbReference>
<organism evidence="2">
    <name type="scientific">Triticum aestivum</name>
    <name type="common">Wheat</name>
    <dbReference type="NCBI Taxonomy" id="4565"/>
    <lineage>
        <taxon>Eukaryota</taxon>
        <taxon>Viridiplantae</taxon>
        <taxon>Streptophyta</taxon>
        <taxon>Embryophyta</taxon>
        <taxon>Tracheophyta</taxon>
        <taxon>Spermatophyta</taxon>
        <taxon>Magnoliopsida</taxon>
        <taxon>Liliopsida</taxon>
        <taxon>Poales</taxon>
        <taxon>Poaceae</taxon>
        <taxon>BOP clade</taxon>
        <taxon>Pooideae</taxon>
        <taxon>Triticodae</taxon>
        <taxon>Triticeae</taxon>
        <taxon>Triticinae</taxon>
        <taxon>Triticum</taxon>
    </lineage>
</organism>
<feature type="compositionally biased region" description="Acidic residues" evidence="1">
    <location>
        <begin position="241"/>
        <end position="261"/>
    </location>
</feature>
<dbReference type="EnsemblPlants" id="TraesCS4A02G393000.1">
    <property type="protein sequence ID" value="TraesCS4A02G393000.1"/>
    <property type="gene ID" value="TraesCS4A02G393000"/>
</dbReference>
<dbReference type="Gramene" id="TraesWEE_scaffold_035432_01G000200.1">
    <property type="protein sequence ID" value="TraesWEE_scaffold_035432_01G000200.1"/>
    <property type="gene ID" value="TraesWEE_scaffold_035432_01G000200"/>
</dbReference>
<dbReference type="PANTHER" id="PTHR33170:SF22">
    <property type="entry name" value="OS10G0417100 PROTEIN"/>
    <property type="match status" value="1"/>
</dbReference>